<evidence type="ECO:0000313" key="3">
    <source>
        <dbReference type="Proteomes" id="UP000033115"/>
    </source>
</evidence>
<keyword evidence="1" id="KW-1133">Transmembrane helix</keyword>
<sequence>MAIVSILSVLAFSTILSIVEVPKMLREKLYRELYTFIVLLVFGTVLAILKSLNVDIPNPSDFVQWVYSPFSSIIKELLK</sequence>
<proteinExistence type="predicted"/>
<keyword evidence="3" id="KW-1185">Reference proteome</keyword>
<feature type="transmembrane region" description="Helical" evidence="1">
    <location>
        <begin position="33"/>
        <end position="52"/>
    </location>
</feature>
<dbReference type="KEGG" id="csq:CSCA_1060"/>
<reference evidence="2 3" key="1">
    <citation type="journal article" date="2015" name="J. Biotechnol.">
        <title>Complete genome sequence of a malodorant-producing acetogen, Clostridium scatologenes ATCC 25775(T).</title>
        <authorList>
            <person name="Zhu Z."/>
            <person name="Guo T."/>
            <person name="Zheng H."/>
            <person name="Song T."/>
            <person name="Ouyang P."/>
            <person name="Xie J."/>
        </authorList>
    </citation>
    <scope>NUCLEOTIDE SEQUENCE [LARGE SCALE GENOMIC DNA]</scope>
    <source>
        <strain evidence="2 3">ATCC 25775</strain>
    </source>
</reference>
<evidence type="ECO:0000256" key="1">
    <source>
        <dbReference type="SAM" id="Phobius"/>
    </source>
</evidence>
<dbReference type="STRING" id="1548.CSCA_1060"/>
<organism evidence="2 3">
    <name type="scientific">Clostridium scatologenes</name>
    <dbReference type="NCBI Taxonomy" id="1548"/>
    <lineage>
        <taxon>Bacteria</taxon>
        <taxon>Bacillati</taxon>
        <taxon>Bacillota</taxon>
        <taxon>Clostridia</taxon>
        <taxon>Eubacteriales</taxon>
        <taxon>Clostridiaceae</taxon>
        <taxon>Clostridium</taxon>
    </lineage>
</organism>
<keyword evidence="1" id="KW-0812">Transmembrane</keyword>
<dbReference type="EMBL" id="CP009933">
    <property type="protein sequence ID" value="AKA68185.1"/>
    <property type="molecule type" value="Genomic_DNA"/>
</dbReference>
<dbReference type="AlphaFoldDB" id="A0A0E3JML5"/>
<name>A0A0E3JML5_CLOSL</name>
<gene>
    <name evidence="2" type="ORF">CSCA_1060</name>
</gene>
<dbReference type="Proteomes" id="UP000033115">
    <property type="component" value="Chromosome"/>
</dbReference>
<evidence type="ECO:0000313" key="2">
    <source>
        <dbReference type="EMBL" id="AKA68185.1"/>
    </source>
</evidence>
<dbReference type="RefSeq" id="WP_029159673.1">
    <property type="nucleotide sequence ID" value="NZ_CP009933.1"/>
</dbReference>
<accession>A0A0E3JML5</accession>
<protein>
    <submittedName>
        <fullName evidence="2">Uncharacterized protein</fullName>
    </submittedName>
</protein>
<dbReference type="HOGENOM" id="CLU_194269_0_0_9"/>
<keyword evidence="1" id="KW-0472">Membrane</keyword>